<evidence type="ECO:0000313" key="1">
    <source>
        <dbReference type="EMBL" id="CEG47351.1"/>
    </source>
</evidence>
<accession>A0A0P1AZN4</accession>
<dbReference type="GeneID" id="36399289"/>
<dbReference type="EMBL" id="CCYD01002532">
    <property type="protein sequence ID" value="CEG47351.1"/>
    <property type="molecule type" value="Genomic_DNA"/>
</dbReference>
<dbReference type="Proteomes" id="UP000054928">
    <property type="component" value="Unassembled WGS sequence"/>
</dbReference>
<proteinExistence type="predicted"/>
<organism evidence="1 2">
    <name type="scientific">Plasmopara halstedii</name>
    <name type="common">Downy mildew of sunflower</name>
    <dbReference type="NCBI Taxonomy" id="4781"/>
    <lineage>
        <taxon>Eukaryota</taxon>
        <taxon>Sar</taxon>
        <taxon>Stramenopiles</taxon>
        <taxon>Oomycota</taxon>
        <taxon>Peronosporomycetes</taxon>
        <taxon>Peronosporales</taxon>
        <taxon>Peronosporaceae</taxon>
        <taxon>Plasmopara</taxon>
    </lineage>
</organism>
<name>A0A0P1AZN4_PLAHL</name>
<sequence length="72" mass="8280">MRSNYFPQSHAMHEVLSIFQSERLKDGITPCPVFINGTSVKIASDVQTQAISFVCYMLNTFVLQHLFEFLHD</sequence>
<reference evidence="2" key="1">
    <citation type="submission" date="2014-09" db="EMBL/GenBank/DDBJ databases">
        <authorList>
            <person name="Sharma Rahul"/>
            <person name="Thines Marco"/>
        </authorList>
    </citation>
    <scope>NUCLEOTIDE SEQUENCE [LARGE SCALE GENOMIC DNA]</scope>
</reference>
<keyword evidence="2" id="KW-1185">Reference proteome</keyword>
<dbReference type="AlphaFoldDB" id="A0A0P1AZN4"/>
<dbReference type="RefSeq" id="XP_024583720.1">
    <property type="nucleotide sequence ID" value="XM_024718308.1"/>
</dbReference>
<protein>
    <submittedName>
        <fullName evidence="1">Uncharacterized protein</fullName>
    </submittedName>
</protein>
<evidence type="ECO:0000313" key="2">
    <source>
        <dbReference type="Proteomes" id="UP000054928"/>
    </source>
</evidence>